<dbReference type="PANTHER" id="PTHR39601:SF1">
    <property type="entry name" value="CHORIOGENIN HMINOR"/>
    <property type="match status" value="1"/>
</dbReference>
<dbReference type="AlphaFoldDB" id="A0A2V1DPT7"/>
<reference evidence="3 4" key="1">
    <citation type="journal article" date="2018" name="Sci. Rep.">
        <title>Comparative genomics provides insights into the lifestyle and reveals functional heterogeneity of dark septate endophytic fungi.</title>
        <authorList>
            <person name="Knapp D.G."/>
            <person name="Nemeth J.B."/>
            <person name="Barry K."/>
            <person name="Hainaut M."/>
            <person name="Henrissat B."/>
            <person name="Johnson J."/>
            <person name="Kuo A."/>
            <person name="Lim J.H.P."/>
            <person name="Lipzen A."/>
            <person name="Nolan M."/>
            <person name="Ohm R.A."/>
            <person name="Tamas L."/>
            <person name="Grigoriev I.V."/>
            <person name="Spatafora J.W."/>
            <person name="Nagy L.G."/>
            <person name="Kovacs G.M."/>
        </authorList>
    </citation>
    <scope>NUCLEOTIDE SEQUENCE [LARGE SCALE GENOMIC DNA]</scope>
    <source>
        <strain evidence="3 4">DSE2036</strain>
    </source>
</reference>
<evidence type="ECO:0000313" key="4">
    <source>
        <dbReference type="Proteomes" id="UP000244855"/>
    </source>
</evidence>
<feature type="domain" description="DUF8004" evidence="2">
    <location>
        <begin position="286"/>
        <end position="376"/>
    </location>
</feature>
<protein>
    <recommendedName>
        <fullName evidence="2">DUF8004 domain-containing protein</fullName>
    </recommendedName>
</protein>
<sequence>MASVRADLGMSRRSRSSAEGSGHGASLQNQCAVPSDKATSPSITTEINSATEESSNQSPVSSWGSGRTGKSRPRSFVHQRVVAPESLNVDPKPRPTRSRSVGVPSRERMSRRPVSCSVPSKTPLRSAKVQRWDGRTRTVSDWDGLRRDPELWYENGDCLVHLYARGQSRRGASFRIPLKILARYRCHAMFNFCFAHITDTPGSDAHSPTRVIQSLDTKIPPTHKVELFIPAPASATKEEAFEWHLTTRNFFAYVLRKPLVGKQLGQALVDLEERISVFCSKGDSRKNFLSYTESQGYRDLVDFPDYALAMLYYAEHYKLRNIWIDAFAHCVGMNESLPLSPEYMAVSSLTKALIVRAYLEMDINLGRATAAVREFLAQDVSPTHLGLTDGARAHMDRFRTFLQGFYIEKFGYWPPPKGLTFPKVMFRSMYNDFKNLYDYLVDPESSVDFSSQKPASGGICVLQNLESFDSRHKFPSLPHPLPLLPKELYSKSRIESQKSFRTLSRGSKQNKSDRYMATHAALTAATNRENMTVTSSSIVQEYQRFERTWAQNCQEDKVSMTDARKVRWILIYGTLQYLISALRAPKEVRDTERPKYPLCCLIVEQSPWQLGTKALKSPRSVSANTQETIKMGVFTSENQPAESFTSIQPDCHREQYFTHTNMDPPSRRMSVEVPAPLKISQLVRNTSASSRKRLSFSNSRNSVKHKTPLQHDRMVHVYGNGRNETTTSLPLISTSDAAPGTEKMRFSSNLSTPVAIVPDDSLWDAKILPQLETDCEMLIQAGRAGINQIDEAPVNPSSAMIHPLSSSSNSTTSTESPFWSDGASASSTSSVYSQSDTTALQSITPTKCSGNDRDGKAFPSVCNSPLRNICSSPRKLAPASSMMPITYGEFSFGFETDQPTPKVSQYKSSQASSAYSPIGVALSGSSTPVMGTSSLVKPANSDESLRSISAESLSSITAECLRVTAAVEAMSPLRGHASSDRLPQNPAQGTMGDSKAFLKNPSSKVRQNMQNEEALERLNGTKALATKSSFASLHTESPTVLYPRNAAQLKAVPYNTTNNSQQPSNVSKETLKPTTPVKDNDKSFKMFRRRSFWRR</sequence>
<feature type="compositionally biased region" description="Low complexity" evidence="1">
    <location>
        <begin position="805"/>
        <end position="820"/>
    </location>
</feature>
<keyword evidence="4" id="KW-1185">Reference proteome</keyword>
<feature type="compositionally biased region" description="Polar residues" evidence="1">
    <location>
        <begin position="1055"/>
        <end position="1068"/>
    </location>
</feature>
<evidence type="ECO:0000313" key="3">
    <source>
        <dbReference type="EMBL" id="PVI00187.1"/>
    </source>
</evidence>
<evidence type="ECO:0000259" key="2">
    <source>
        <dbReference type="Pfam" id="PF26013"/>
    </source>
</evidence>
<name>A0A2V1DPT7_9PLEO</name>
<dbReference type="PANTHER" id="PTHR39601">
    <property type="entry name" value="CHORIOGENIN HMINOR"/>
    <property type="match status" value="1"/>
</dbReference>
<proteinExistence type="predicted"/>
<dbReference type="OrthoDB" id="4114825at2759"/>
<feature type="region of interest" description="Disordered" evidence="1">
    <location>
        <begin position="1"/>
        <end position="122"/>
    </location>
</feature>
<gene>
    <name evidence="3" type="ORF">DM02DRAFT_400463</name>
</gene>
<organism evidence="3 4">
    <name type="scientific">Periconia macrospinosa</name>
    <dbReference type="NCBI Taxonomy" id="97972"/>
    <lineage>
        <taxon>Eukaryota</taxon>
        <taxon>Fungi</taxon>
        <taxon>Dikarya</taxon>
        <taxon>Ascomycota</taxon>
        <taxon>Pezizomycotina</taxon>
        <taxon>Dothideomycetes</taxon>
        <taxon>Pleosporomycetidae</taxon>
        <taxon>Pleosporales</taxon>
        <taxon>Massarineae</taxon>
        <taxon>Periconiaceae</taxon>
        <taxon>Periconia</taxon>
    </lineage>
</organism>
<dbReference type="Proteomes" id="UP000244855">
    <property type="component" value="Unassembled WGS sequence"/>
</dbReference>
<dbReference type="EMBL" id="KZ805377">
    <property type="protein sequence ID" value="PVI00187.1"/>
    <property type="molecule type" value="Genomic_DNA"/>
</dbReference>
<dbReference type="STRING" id="97972.A0A2V1DPT7"/>
<feature type="compositionally biased region" description="Polar residues" evidence="1">
    <location>
        <begin position="27"/>
        <end position="65"/>
    </location>
</feature>
<feature type="region of interest" description="Disordered" evidence="1">
    <location>
        <begin position="1055"/>
        <end position="1083"/>
    </location>
</feature>
<feature type="region of interest" description="Disordered" evidence="1">
    <location>
        <begin position="800"/>
        <end position="820"/>
    </location>
</feature>
<feature type="region of interest" description="Disordered" evidence="1">
    <location>
        <begin position="975"/>
        <end position="994"/>
    </location>
</feature>
<accession>A0A2V1DPT7</accession>
<dbReference type="InterPro" id="IPR058317">
    <property type="entry name" value="DUF8004"/>
</dbReference>
<dbReference type="Pfam" id="PF26013">
    <property type="entry name" value="DUF8004"/>
    <property type="match status" value="1"/>
</dbReference>
<feature type="compositionally biased region" description="Low complexity" evidence="1">
    <location>
        <begin position="17"/>
        <end position="26"/>
    </location>
</feature>
<evidence type="ECO:0000256" key="1">
    <source>
        <dbReference type="SAM" id="MobiDB-lite"/>
    </source>
</evidence>